<sequence>MIRFNKLTRFIKSIITQQRLINNSAVVPDETLNHLFSSNPSSVPIVKMIRDHYERISVEYQRQIVDKQCLIQEKERLIQEKERVFYAEKSD</sequence>
<evidence type="ECO:0000313" key="2">
    <source>
        <dbReference type="Proteomes" id="UP000663864"/>
    </source>
</evidence>
<protein>
    <submittedName>
        <fullName evidence="1">Uncharacterized protein</fullName>
    </submittedName>
</protein>
<dbReference type="AlphaFoldDB" id="A0A813YUP4"/>
<name>A0A813YUP4_9BILA</name>
<gene>
    <name evidence="1" type="ORF">ZHD862_LOCUS6803</name>
</gene>
<dbReference type="EMBL" id="CAJNOT010000198">
    <property type="protein sequence ID" value="CAF0889411.1"/>
    <property type="molecule type" value="Genomic_DNA"/>
</dbReference>
<proteinExistence type="predicted"/>
<accession>A0A813YUP4</accession>
<reference evidence="1" key="1">
    <citation type="submission" date="2021-02" db="EMBL/GenBank/DDBJ databases">
        <authorList>
            <person name="Nowell W R."/>
        </authorList>
    </citation>
    <scope>NUCLEOTIDE SEQUENCE</scope>
</reference>
<organism evidence="1 2">
    <name type="scientific">Rotaria sordida</name>
    <dbReference type="NCBI Taxonomy" id="392033"/>
    <lineage>
        <taxon>Eukaryota</taxon>
        <taxon>Metazoa</taxon>
        <taxon>Spiralia</taxon>
        <taxon>Gnathifera</taxon>
        <taxon>Rotifera</taxon>
        <taxon>Eurotatoria</taxon>
        <taxon>Bdelloidea</taxon>
        <taxon>Philodinida</taxon>
        <taxon>Philodinidae</taxon>
        <taxon>Rotaria</taxon>
    </lineage>
</organism>
<evidence type="ECO:0000313" key="1">
    <source>
        <dbReference type="EMBL" id="CAF0889411.1"/>
    </source>
</evidence>
<dbReference type="Proteomes" id="UP000663864">
    <property type="component" value="Unassembled WGS sequence"/>
</dbReference>
<comment type="caution">
    <text evidence="1">The sequence shown here is derived from an EMBL/GenBank/DDBJ whole genome shotgun (WGS) entry which is preliminary data.</text>
</comment>